<dbReference type="Pfam" id="PF25147">
    <property type="entry name" value="Ribophorin_II_C"/>
    <property type="match status" value="1"/>
</dbReference>
<dbReference type="OrthoDB" id="432292at2759"/>
<reference evidence="10 11" key="1">
    <citation type="journal article" date="2011" name="Proc. Natl. Acad. Sci. U.S.A.">
        <title>Evolutionary erosion of yeast sex chromosomes by mating-type switching accidents.</title>
        <authorList>
            <person name="Gordon J.L."/>
            <person name="Armisen D."/>
            <person name="Proux-Wera E."/>
            <person name="Oheigeartaigh S.S."/>
            <person name="Byrne K.P."/>
            <person name="Wolfe K.H."/>
        </authorList>
    </citation>
    <scope>NUCLEOTIDE SEQUENCE [LARGE SCALE GENOMIC DNA]</scope>
    <source>
        <strain evidence="11">ATCC 22294 / BCRC 22015 / CBS 2517 / CECT 1963 / NBRC 1671 / NRRL Y-8276</strain>
    </source>
</reference>
<dbReference type="Proteomes" id="UP000005220">
    <property type="component" value="Chromosome 2"/>
</dbReference>
<dbReference type="EMBL" id="HE650822">
    <property type="protein sequence ID" value="CCF56796.1"/>
    <property type="molecule type" value="Genomic_DNA"/>
</dbReference>
<evidence type="ECO:0000256" key="5">
    <source>
        <dbReference type="ARBA" id="ARBA00022989"/>
    </source>
</evidence>
<sequence>MKLINSIIILFTLFCYSLASISIKDTKISFSKYSDLEPIKLGDFDSKHALKESAPILIDRLNETISLSFKLNQESANQLALLVGNDKTESYISLEPKKSKKSNKDNIIIFRLKISNLPNSLLESSILSNEKLSLHLIIANGSKDKLFNKITELDLSNIVGYEPIENEFKFRKELSHTFPEDHKTVAPFIAQLFMLATVFTVLCLFFSWFNFNAISFENLSQVSTLYFAIFIGSIVSTEYVFTMYYIGSSIFTTLHYMFYVAIVGILFGTKFLRTSKSIV</sequence>
<dbReference type="STRING" id="1071382.H2AQZ6"/>
<keyword evidence="3 8" id="KW-0732">Signal</keyword>
<evidence type="ECO:0000256" key="3">
    <source>
        <dbReference type="ARBA" id="ARBA00022729"/>
    </source>
</evidence>
<feature type="transmembrane region" description="Helical" evidence="7">
    <location>
        <begin position="188"/>
        <end position="211"/>
    </location>
</feature>
<keyword evidence="6 7" id="KW-0472">Membrane</keyword>
<gene>
    <name evidence="10" type="primary">KAFR0B05000</name>
    <name evidence="10" type="ORF">KAFR_0B05000</name>
</gene>
<comment type="subcellular location">
    <subcellularLocation>
        <location evidence="1">Endoplasmic reticulum membrane</location>
        <topology evidence="1">Multi-pass membrane protein</topology>
    </subcellularLocation>
</comment>
<dbReference type="FunCoup" id="H2AQZ6">
    <property type="interactions" value="184"/>
</dbReference>
<dbReference type="eggNOG" id="KOG2447">
    <property type="taxonomic scope" value="Eukaryota"/>
</dbReference>
<feature type="domain" description="Ribophorin II C-terminal" evidence="9">
    <location>
        <begin position="178"/>
        <end position="274"/>
    </location>
</feature>
<protein>
    <recommendedName>
        <fullName evidence="9">Ribophorin II C-terminal domain-containing protein</fullName>
    </recommendedName>
</protein>
<dbReference type="GO" id="GO:0006487">
    <property type="term" value="P:protein N-linked glycosylation"/>
    <property type="evidence" value="ECO:0007669"/>
    <property type="project" value="TreeGrafter"/>
</dbReference>
<feature type="transmembrane region" description="Helical" evidence="7">
    <location>
        <begin position="253"/>
        <end position="272"/>
    </location>
</feature>
<keyword evidence="4" id="KW-0256">Endoplasmic reticulum</keyword>
<keyword evidence="2 7" id="KW-0812">Transmembrane</keyword>
<dbReference type="GO" id="GO:0008250">
    <property type="term" value="C:oligosaccharyltransferase complex"/>
    <property type="evidence" value="ECO:0007669"/>
    <property type="project" value="InterPro"/>
</dbReference>
<keyword evidence="11" id="KW-1185">Reference proteome</keyword>
<evidence type="ECO:0000256" key="8">
    <source>
        <dbReference type="SAM" id="SignalP"/>
    </source>
</evidence>
<evidence type="ECO:0000256" key="6">
    <source>
        <dbReference type="ARBA" id="ARBA00023136"/>
    </source>
</evidence>
<dbReference type="InParanoid" id="H2AQZ6"/>
<evidence type="ECO:0000259" key="9">
    <source>
        <dbReference type="Pfam" id="PF25147"/>
    </source>
</evidence>
<proteinExistence type="predicted"/>
<evidence type="ECO:0000256" key="1">
    <source>
        <dbReference type="ARBA" id="ARBA00004477"/>
    </source>
</evidence>
<keyword evidence="5 7" id="KW-1133">Transmembrane helix</keyword>
<name>H2AQZ6_KAZAF</name>
<dbReference type="PANTHER" id="PTHR12640">
    <property type="entry name" value="RIBOPHORIN II"/>
    <property type="match status" value="1"/>
</dbReference>
<evidence type="ECO:0000313" key="10">
    <source>
        <dbReference type="EMBL" id="CCF56796.1"/>
    </source>
</evidence>
<dbReference type="KEGG" id="kaf:KAFR_0B05000"/>
<accession>H2AQZ6</accession>
<evidence type="ECO:0000256" key="4">
    <source>
        <dbReference type="ARBA" id="ARBA00022824"/>
    </source>
</evidence>
<dbReference type="AlphaFoldDB" id="H2AQZ6"/>
<evidence type="ECO:0000256" key="2">
    <source>
        <dbReference type="ARBA" id="ARBA00022692"/>
    </source>
</evidence>
<evidence type="ECO:0000313" key="11">
    <source>
        <dbReference type="Proteomes" id="UP000005220"/>
    </source>
</evidence>
<dbReference type="PANTHER" id="PTHR12640:SF0">
    <property type="entry name" value="DOLICHYL-DIPHOSPHOOLIGOSACCHARIDE--PROTEIN GLYCOSYLTRANSFERASE SUBUNIT 2"/>
    <property type="match status" value="1"/>
</dbReference>
<dbReference type="InterPro" id="IPR056790">
    <property type="entry name" value="Ribophorin_II_C"/>
</dbReference>
<dbReference type="InterPro" id="IPR008814">
    <property type="entry name" value="Swp1"/>
</dbReference>
<dbReference type="GeneID" id="13884678"/>
<feature type="signal peptide" evidence="8">
    <location>
        <begin position="1"/>
        <end position="19"/>
    </location>
</feature>
<feature type="transmembrane region" description="Helical" evidence="7">
    <location>
        <begin position="223"/>
        <end position="247"/>
    </location>
</feature>
<dbReference type="UniPathway" id="UPA00378"/>
<dbReference type="HOGENOM" id="CLU_079423_0_0_1"/>
<dbReference type="RefSeq" id="XP_003955931.1">
    <property type="nucleotide sequence ID" value="XM_003955882.1"/>
</dbReference>
<feature type="chain" id="PRO_5044317684" description="Ribophorin II C-terminal domain-containing protein" evidence="8">
    <location>
        <begin position="20"/>
        <end position="279"/>
    </location>
</feature>
<evidence type="ECO:0000256" key="7">
    <source>
        <dbReference type="SAM" id="Phobius"/>
    </source>
</evidence>
<organism evidence="10 11">
    <name type="scientific">Kazachstania africana (strain ATCC 22294 / BCRC 22015 / CBS 2517 / CECT 1963 / NBRC 1671 / NRRL Y-8276)</name>
    <name type="common">Yeast</name>
    <name type="synonym">Kluyveromyces africanus</name>
    <dbReference type="NCBI Taxonomy" id="1071382"/>
    <lineage>
        <taxon>Eukaryota</taxon>
        <taxon>Fungi</taxon>
        <taxon>Dikarya</taxon>
        <taxon>Ascomycota</taxon>
        <taxon>Saccharomycotina</taxon>
        <taxon>Saccharomycetes</taxon>
        <taxon>Saccharomycetales</taxon>
        <taxon>Saccharomycetaceae</taxon>
        <taxon>Kazachstania</taxon>
    </lineage>
</organism>